<gene>
    <name evidence="2" type="ORF">EV202_12532</name>
</gene>
<evidence type="ECO:0000313" key="2">
    <source>
        <dbReference type="EMBL" id="TCO88597.1"/>
    </source>
</evidence>
<organism evidence="2 3">
    <name type="scientific">Prevotella heparinolytica</name>
    <dbReference type="NCBI Taxonomy" id="28113"/>
    <lineage>
        <taxon>Bacteria</taxon>
        <taxon>Pseudomonadati</taxon>
        <taxon>Bacteroidota</taxon>
        <taxon>Bacteroidia</taxon>
        <taxon>Bacteroidales</taxon>
        <taxon>Bacteroidaceae</taxon>
        <taxon>Bacteroides</taxon>
    </lineage>
</organism>
<comment type="caution">
    <text evidence="2">The sequence shown here is derived from an EMBL/GenBank/DDBJ whole genome shotgun (WGS) entry which is preliminary data.</text>
</comment>
<dbReference type="EMBL" id="SLXB01000025">
    <property type="protein sequence ID" value="TCO88597.1"/>
    <property type="molecule type" value="Genomic_DNA"/>
</dbReference>
<dbReference type="AlphaFoldDB" id="A0A4R2LFJ1"/>
<reference evidence="2 3" key="1">
    <citation type="submission" date="2019-03" db="EMBL/GenBank/DDBJ databases">
        <title>Genomic Encyclopedia of Type Strains, Phase IV (KMG-IV): sequencing the most valuable type-strain genomes for metagenomic binning, comparative biology and taxonomic classification.</title>
        <authorList>
            <person name="Goeker M."/>
        </authorList>
    </citation>
    <scope>NUCLEOTIDE SEQUENCE [LARGE SCALE GENOMIC DNA]</scope>
    <source>
        <strain evidence="2 3">DSM 23917</strain>
    </source>
</reference>
<sequence>MQIKNNYSGNPSLAREPYGWIHGRCLNGLLVFMIAALRFSGFTLV</sequence>
<accession>A0A4R2LFJ1</accession>
<evidence type="ECO:0000256" key="1">
    <source>
        <dbReference type="SAM" id="Phobius"/>
    </source>
</evidence>
<feature type="transmembrane region" description="Helical" evidence="1">
    <location>
        <begin position="20"/>
        <end position="39"/>
    </location>
</feature>
<proteinExistence type="predicted"/>
<keyword evidence="1" id="KW-0472">Membrane</keyword>
<evidence type="ECO:0000313" key="3">
    <source>
        <dbReference type="Proteomes" id="UP000295600"/>
    </source>
</evidence>
<dbReference type="Proteomes" id="UP000295600">
    <property type="component" value="Unassembled WGS sequence"/>
</dbReference>
<protein>
    <submittedName>
        <fullName evidence="2">Uncharacterized protein</fullName>
    </submittedName>
</protein>
<keyword evidence="1" id="KW-0812">Transmembrane</keyword>
<name>A0A4R2LFJ1_9BACE</name>
<keyword evidence="1" id="KW-1133">Transmembrane helix</keyword>